<keyword evidence="12" id="KW-0969">Cilium</keyword>
<evidence type="ECO:0000256" key="1">
    <source>
        <dbReference type="ARBA" id="ARBA00004413"/>
    </source>
</evidence>
<evidence type="ECO:0000313" key="13">
    <source>
        <dbReference type="Proteomes" id="UP000317421"/>
    </source>
</evidence>
<evidence type="ECO:0000256" key="7">
    <source>
        <dbReference type="ARBA" id="ARBA00022795"/>
    </source>
</evidence>
<keyword evidence="8" id="KW-0653">Protein transport</keyword>
<evidence type="ECO:0000256" key="11">
    <source>
        <dbReference type="SAM" id="MobiDB-lite"/>
    </source>
</evidence>
<evidence type="ECO:0000256" key="2">
    <source>
        <dbReference type="ARBA" id="ARBA00010004"/>
    </source>
</evidence>
<feature type="compositionally biased region" description="Basic and acidic residues" evidence="11">
    <location>
        <begin position="117"/>
        <end position="138"/>
    </location>
</feature>
<evidence type="ECO:0000256" key="3">
    <source>
        <dbReference type="ARBA" id="ARBA00020392"/>
    </source>
</evidence>
<proteinExistence type="inferred from homology"/>
<reference evidence="12 13" key="1">
    <citation type="submission" date="2019-02" db="EMBL/GenBank/DDBJ databases">
        <title>Deep-cultivation of Planctomycetes and their phenomic and genomic characterization uncovers novel biology.</title>
        <authorList>
            <person name="Wiegand S."/>
            <person name="Jogler M."/>
            <person name="Boedeker C."/>
            <person name="Pinto D."/>
            <person name="Vollmers J."/>
            <person name="Rivas-Marin E."/>
            <person name="Kohn T."/>
            <person name="Peeters S.H."/>
            <person name="Heuer A."/>
            <person name="Rast P."/>
            <person name="Oberbeckmann S."/>
            <person name="Bunk B."/>
            <person name="Jeske O."/>
            <person name="Meyerdierks A."/>
            <person name="Storesund J.E."/>
            <person name="Kallscheuer N."/>
            <person name="Luecker S."/>
            <person name="Lage O.M."/>
            <person name="Pohl T."/>
            <person name="Merkel B.J."/>
            <person name="Hornburger P."/>
            <person name="Mueller R.-W."/>
            <person name="Bruemmer F."/>
            <person name="Labrenz M."/>
            <person name="Spormann A.M."/>
            <person name="Op Den Camp H."/>
            <person name="Overmann J."/>
            <person name="Amann R."/>
            <person name="Jetten M.S.M."/>
            <person name="Mascher T."/>
            <person name="Medema M.H."/>
            <person name="Devos D.P."/>
            <person name="Kaster A.-K."/>
            <person name="Ovreas L."/>
            <person name="Rohde M."/>
            <person name="Galperin M.Y."/>
            <person name="Jogler C."/>
        </authorList>
    </citation>
    <scope>NUCLEOTIDE SEQUENCE [LARGE SCALE GENOMIC DNA]</scope>
    <source>
        <strain evidence="12 13">Pla108</strain>
    </source>
</reference>
<dbReference type="AlphaFoldDB" id="A0A5C6AM31"/>
<protein>
    <recommendedName>
        <fullName evidence="3">Flagellar FliJ protein</fullName>
    </recommendedName>
</protein>
<evidence type="ECO:0000256" key="4">
    <source>
        <dbReference type="ARBA" id="ARBA00022448"/>
    </source>
</evidence>
<keyword evidence="10" id="KW-1006">Bacterial flagellum protein export</keyword>
<organism evidence="12 13">
    <name type="scientific">Botrimarina colliarenosi</name>
    <dbReference type="NCBI Taxonomy" id="2528001"/>
    <lineage>
        <taxon>Bacteria</taxon>
        <taxon>Pseudomonadati</taxon>
        <taxon>Planctomycetota</taxon>
        <taxon>Planctomycetia</taxon>
        <taxon>Pirellulales</taxon>
        <taxon>Lacipirellulaceae</taxon>
        <taxon>Botrimarina</taxon>
    </lineage>
</organism>
<keyword evidence="12" id="KW-0966">Cell projection</keyword>
<dbReference type="GO" id="GO:0005886">
    <property type="term" value="C:plasma membrane"/>
    <property type="evidence" value="ECO:0007669"/>
    <property type="project" value="UniProtKB-SubCell"/>
</dbReference>
<comment type="caution">
    <text evidence="12">The sequence shown here is derived from an EMBL/GenBank/DDBJ whole genome shotgun (WGS) entry which is preliminary data.</text>
</comment>
<feature type="region of interest" description="Disordered" evidence="11">
    <location>
        <begin position="117"/>
        <end position="155"/>
    </location>
</feature>
<keyword evidence="4" id="KW-0813">Transport</keyword>
<name>A0A5C6AM31_9BACT</name>
<evidence type="ECO:0000256" key="5">
    <source>
        <dbReference type="ARBA" id="ARBA00022475"/>
    </source>
</evidence>
<keyword evidence="9" id="KW-0472">Membrane</keyword>
<dbReference type="GO" id="GO:0071973">
    <property type="term" value="P:bacterial-type flagellum-dependent cell motility"/>
    <property type="evidence" value="ECO:0007669"/>
    <property type="project" value="InterPro"/>
</dbReference>
<dbReference type="GO" id="GO:0006935">
    <property type="term" value="P:chemotaxis"/>
    <property type="evidence" value="ECO:0007669"/>
    <property type="project" value="UniProtKB-KW"/>
</dbReference>
<dbReference type="GO" id="GO:0009288">
    <property type="term" value="C:bacterial-type flagellum"/>
    <property type="evidence" value="ECO:0007669"/>
    <property type="project" value="InterPro"/>
</dbReference>
<dbReference type="InterPro" id="IPR012823">
    <property type="entry name" value="Flagell_FliJ"/>
</dbReference>
<dbReference type="InterPro" id="IPR053716">
    <property type="entry name" value="Flag_assembly_chemotaxis_eff"/>
</dbReference>
<keyword evidence="12" id="KW-0282">Flagellum</keyword>
<dbReference type="EMBL" id="SJPR01000001">
    <property type="protein sequence ID" value="TWU00329.1"/>
    <property type="molecule type" value="Genomic_DNA"/>
</dbReference>
<keyword evidence="5" id="KW-1003">Cell membrane</keyword>
<sequence length="155" mass="18121">MRRPFRLETVARLREARRDAARAQLADGLRAAEVLATKHEELTAQFTQLLEERRLAAARLDTAWLMSAGRYELVLRADERTLNENIAAVDREIDRRRQLVAEADREVRAIEVLRERQEEAERKEAARREAKLMDEHGSRMAFAQRRRSSELTQEI</sequence>
<evidence type="ECO:0000256" key="6">
    <source>
        <dbReference type="ARBA" id="ARBA00022500"/>
    </source>
</evidence>
<comment type="similarity">
    <text evidence="2">Belongs to the FliJ family.</text>
</comment>
<gene>
    <name evidence="12" type="ORF">Pla108_12780</name>
</gene>
<dbReference type="Pfam" id="PF02050">
    <property type="entry name" value="FliJ"/>
    <property type="match status" value="1"/>
</dbReference>
<accession>A0A5C6AM31</accession>
<dbReference type="GO" id="GO:0044781">
    <property type="term" value="P:bacterial-type flagellum organization"/>
    <property type="evidence" value="ECO:0007669"/>
    <property type="project" value="UniProtKB-KW"/>
</dbReference>
<keyword evidence="7" id="KW-1005">Bacterial flagellum biogenesis</keyword>
<evidence type="ECO:0000256" key="9">
    <source>
        <dbReference type="ARBA" id="ARBA00023136"/>
    </source>
</evidence>
<evidence type="ECO:0000256" key="10">
    <source>
        <dbReference type="ARBA" id="ARBA00023225"/>
    </source>
</evidence>
<evidence type="ECO:0000313" key="12">
    <source>
        <dbReference type="EMBL" id="TWU00329.1"/>
    </source>
</evidence>
<dbReference type="RefSeq" id="WP_197526288.1">
    <property type="nucleotide sequence ID" value="NZ_SJPR01000001.1"/>
</dbReference>
<dbReference type="Gene3D" id="1.10.287.1700">
    <property type="match status" value="1"/>
</dbReference>
<dbReference type="GO" id="GO:0015031">
    <property type="term" value="P:protein transport"/>
    <property type="evidence" value="ECO:0007669"/>
    <property type="project" value="UniProtKB-KW"/>
</dbReference>
<keyword evidence="13" id="KW-1185">Reference proteome</keyword>
<dbReference type="NCBIfam" id="TIGR02473">
    <property type="entry name" value="flagell_FliJ"/>
    <property type="match status" value="1"/>
</dbReference>
<keyword evidence="6" id="KW-0145">Chemotaxis</keyword>
<dbReference type="Proteomes" id="UP000317421">
    <property type="component" value="Unassembled WGS sequence"/>
</dbReference>
<comment type="subcellular location">
    <subcellularLocation>
        <location evidence="1">Cell membrane</location>
        <topology evidence="1">Peripheral membrane protein</topology>
        <orientation evidence="1">Cytoplasmic side</orientation>
    </subcellularLocation>
</comment>
<evidence type="ECO:0000256" key="8">
    <source>
        <dbReference type="ARBA" id="ARBA00022927"/>
    </source>
</evidence>